<feature type="region of interest" description="Disordered" evidence="1">
    <location>
        <begin position="132"/>
        <end position="173"/>
    </location>
</feature>
<protein>
    <submittedName>
        <fullName evidence="2">Uncharacterized protein</fullName>
    </submittedName>
</protein>
<feature type="compositionally biased region" description="Low complexity" evidence="1">
    <location>
        <begin position="143"/>
        <end position="158"/>
    </location>
</feature>
<dbReference type="KEGG" id="rtn:A6122_2818"/>
<evidence type="ECO:0000313" key="2">
    <source>
        <dbReference type="EMBL" id="AND17927.1"/>
    </source>
</evidence>
<dbReference type="PROSITE" id="PS51318">
    <property type="entry name" value="TAT"/>
    <property type="match status" value="1"/>
</dbReference>
<dbReference type="InterPro" id="IPR018177">
    <property type="entry name" value="L-lactate_DH_AS"/>
</dbReference>
<feature type="region of interest" description="Disordered" evidence="1">
    <location>
        <begin position="1"/>
        <end position="20"/>
    </location>
</feature>
<proteinExistence type="predicted"/>
<feature type="compositionally biased region" description="Basic and acidic residues" evidence="1">
    <location>
        <begin position="7"/>
        <end position="16"/>
    </location>
</feature>
<dbReference type="Proteomes" id="UP000077071">
    <property type="component" value="Chromosome"/>
</dbReference>
<dbReference type="AlphaFoldDB" id="A0A160KW07"/>
<organism evidence="2 3">
    <name type="scientific">Rathayibacter tritici</name>
    <dbReference type="NCBI Taxonomy" id="33888"/>
    <lineage>
        <taxon>Bacteria</taxon>
        <taxon>Bacillati</taxon>
        <taxon>Actinomycetota</taxon>
        <taxon>Actinomycetes</taxon>
        <taxon>Micrococcales</taxon>
        <taxon>Microbacteriaceae</taxon>
        <taxon>Rathayibacter</taxon>
    </lineage>
</organism>
<sequence length="455" mass="48418">MNDSIPDDPRTTRIDDGWSNPAAESVHRRVFVKGAAWAVPVVAVSLATPAAAASGSPTLTFTEASYRGSACTAITGVQVSRTTDGSTADAGKTITVTLKDGYTFAGGKTTYSGTTDSKELLTLPDITVPADGGTSRFGASSDSLSTSAPVSAPASTAARNHQWNTSDGGAVEDYPNIPKDSKAVGYGFFLTPDNELWWKTRKTAIAKSVTSAVGEHVDSTTADYVTYTTADGNFQWDTTGEDGTLETYPKIPKKSKAVGYGFFLTPDNELWWKKRETAIATNVTSAVGEHVDSTMADYVTYTTADGNYQWNSADGGTLDTFPNIAKNSKAVGYGFFLTPDNELWWKTQETAVAKNVTSAVGEHVDSTMADYATLTTADGNYQWKSGGKEGTLTTFAKVPSNSKAVGYGFFLTPDKELWWKTRESAVAKNVTSAVGEHGDSSMADYATYTTEPSCS</sequence>
<accession>A0A160KW07</accession>
<evidence type="ECO:0000256" key="1">
    <source>
        <dbReference type="SAM" id="MobiDB-lite"/>
    </source>
</evidence>
<dbReference type="InterPro" id="IPR006311">
    <property type="entry name" value="TAT_signal"/>
</dbReference>
<reference evidence="2 3" key="1">
    <citation type="submission" date="2016-05" db="EMBL/GenBank/DDBJ databases">
        <title>Complete genome sequence of Rathayibacter tritici NCPPB 1953.</title>
        <authorList>
            <person name="Park J."/>
            <person name="Lee H.-H."/>
            <person name="Lee S.-W."/>
            <person name="Seo Y.-S."/>
        </authorList>
    </citation>
    <scope>NUCLEOTIDE SEQUENCE [LARGE SCALE GENOMIC DNA]</scope>
    <source>
        <strain evidence="2 3">NCPPB 1953</strain>
    </source>
</reference>
<keyword evidence="3" id="KW-1185">Reference proteome</keyword>
<dbReference type="OrthoDB" id="5122649at2"/>
<name>A0A160KW07_9MICO</name>
<dbReference type="PATRIC" id="fig|33888.3.peg.3167"/>
<dbReference type="GO" id="GO:0004459">
    <property type="term" value="F:L-lactate dehydrogenase (NAD+) activity"/>
    <property type="evidence" value="ECO:0007669"/>
    <property type="project" value="InterPro"/>
</dbReference>
<dbReference type="RefSeq" id="WP_068256472.1">
    <property type="nucleotide sequence ID" value="NZ_CP015515.1"/>
</dbReference>
<evidence type="ECO:0000313" key="3">
    <source>
        <dbReference type="Proteomes" id="UP000077071"/>
    </source>
</evidence>
<gene>
    <name evidence="2" type="ORF">A6122_2818</name>
</gene>
<dbReference type="EMBL" id="CP015515">
    <property type="protein sequence ID" value="AND17927.1"/>
    <property type="molecule type" value="Genomic_DNA"/>
</dbReference>
<dbReference type="PROSITE" id="PS00064">
    <property type="entry name" value="L_LDH"/>
    <property type="match status" value="1"/>
</dbReference>